<keyword evidence="3" id="KW-0597">Phosphoprotein</keyword>
<dbReference type="Gene3D" id="3.30.565.10">
    <property type="entry name" value="Histidine kinase-like ATPase, C-terminal domain"/>
    <property type="match status" value="1"/>
</dbReference>
<evidence type="ECO:0000259" key="9">
    <source>
        <dbReference type="PROSITE" id="PS50109"/>
    </source>
</evidence>
<protein>
    <recommendedName>
        <fullName evidence="2">histidine kinase</fullName>
        <ecNumber evidence="2">2.7.13.3</ecNumber>
    </recommendedName>
</protein>
<dbReference type="EC" id="2.7.13.3" evidence="2"/>
<dbReference type="GO" id="GO:0000155">
    <property type="term" value="F:phosphorelay sensor kinase activity"/>
    <property type="evidence" value="ECO:0000318"/>
    <property type="project" value="GO_Central"/>
</dbReference>
<organism evidence="10 11">
    <name type="scientific">Chloroflexus aurantiacus (strain ATCC 29366 / DSM 635 / J-10-fl)</name>
    <dbReference type="NCBI Taxonomy" id="324602"/>
    <lineage>
        <taxon>Bacteria</taxon>
        <taxon>Bacillati</taxon>
        <taxon>Chloroflexota</taxon>
        <taxon>Chloroflexia</taxon>
        <taxon>Chloroflexales</taxon>
        <taxon>Chloroflexineae</taxon>
        <taxon>Chloroflexaceae</taxon>
        <taxon>Chloroflexus</taxon>
    </lineage>
</organism>
<dbReference type="InParanoid" id="A9WHH2"/>
<keyword evidence="8" id="KW-0902">Two-component regulatory system</keyword>
<dbReference type="PATRIC" id="fig|324602.8.peg.3503"/>
<accession>A9WHH2</accession>
<dbReference type="STRING" id="324602.Caur_3099"/>
<dbReference type="EnsemblBacteria" id="ABY36298">
    <property type="protein sequence ID" value="ABY36298"/>
    <property type="gene ID" value="Caur_3099"/>
</dbReference>
<sequence>MNQDDSLVTDQEARLNQLSPLTVTERELCCTLAPLLPTAKWLVIGPTTWTIVDGAAQPTPFWPLPTTATPLGVAFATDGADNLDGFWMPLTSHGRTVGGLILLSDTSISSSLINQLALLVEGIYVRRMAIRQVIWQHLLAQINVRYAAGEERFALLSEVLSRSLGLVPQAMTKAQVTIPYTFEHQGEPYGRSRPFWPDEVHFIELALAIAHPAVTRSRVLGLAAAGIAHDLNNLLTVILGRAQLLELDAIDEQISDLQMIETAAETGAGSARRLQRFAQLDHIAAHPVDLATVAFAAVAMARRALAQPDHVQVVVNLPVLPSVAGDESLLHTALTGLIVSAAQELPAGSIITVSGGADGDNAWIEVIDPALPPNTDLRALSGQTRRAHTLELAIARQVARVHHGHLRIEPDLSGGTRVQLIIPRWKQENGREYAGLETPQP</sequence>
<keyword evidence="6" id="KW-0418">Kinase</keyword>
<dbReference type="PANTHER" id="PTHR43065">
    <property type="entry name" value="SENSOR HISTIDINE KINASE"/>
    <property type="match status" value="1"/>
</dbReference>
<dbReference type="InterPro" id="IPR003661">
    <property type="entry name" value="HisK_dim/P_dom"/>
</dbReference>
<dbReference type="SUPFAM" id="SSF55874">
    <property type="entry name" value="ATPase domain of HSP90 chaperone/DNA topoisomerase II/histidine kinase"/>
    <property type="match status" value="1"/>
</dbReference>
<dbReference type="HOGENOM" id="CLU_656719_0_0_0"/>
<evidence type="ECO:0000313" key="11">
    <source>
        <dbReference type="Proteomes" id="UP000002008"/>
    </source>
</evidence>
<evidence type="ECO:0000256" key="1">
    <source>
        <dbReference type="ARBA" id="ARBA00000085"/>
    </source>
</evidence>
<evidence type="ECO:0000313" key="10">
    <source>
        <dbReference type="EMBL" id="ABY36298.1"/>
    </source>
</evidence>
<dbReference type="InterPro" id="IPR036890">
    <property type="entry name" value="HATPase_C_sf"/>
</dbReference>
<dbReference type="GO" id="GO:0005524">
    <property type="term" value="F:ATP binding"/>
    <property type="evidence" value="ECO:0007669"/>
    <property type="project" value="UniProtKB-KW"/>
</dbReference>
<evidence type="ECO:0000256" key="4">
    <source>
        <dbReference type="ARBA" id="ARBA00022679"/>
    </source>
</evidence>
<keyword evidence="5" id="KW-0547">Nucleotide-binding</keyword>
<dbReference type="InterPro" id="IPR036097">
    <property type="entry name" value="HisK_dim/P_sf"/>
</dbReference>
<dbReference type="SUPFAM" id="SSF47384">
    <property type="entry name" value="Homodimeric domain of signal transducing histidine kinase"/>
    <property type="match status" value="1"/>
</dbReference>
<evidence type="ECO:0000256" key="6">
    <source>
        <dbReference type="ARBA" id="ARBA00022777"/>
    </source>
</evidence>
<dbReference type="Pfam" id="PF02518">
    <property type="entry name" value="HATPase_c"/>
    <property type="match status" value="1"/>
</dbReference>
<keyword evidence="4" id="KW-0808">Transferase</keyword>
<reference evidence="11" key="1">
    <citation type="journal article" date="2011" name="BMC Genomics">
        <title>Complete genome sequence of the filamentous anoxygenic phototrophic bacterium Chloroflexus aurantiacus.</title>
        <authorList>
            <person name="Tang K.H."/>
            <person name="Barry K."/>
            <person name="Chertkov O."/>
            <person name="Dalin E."/>
            <person name="Han C.S."/>
            <person name="Hauser L.J."/>
            <person name="Honchak B.M."/>
            <person name="Karbach L.E."/>
            <person name="Land M.L."/>
            <person name="Lapidus A."/>
            <person name="Larimer F.W."/>
            <person name="Mikhailova N."/>
            <person name="Pitluck S."/>
            <person name="Pierson B.K."/>
            <person name="Blankenship R.E."/>
        </authorList>
    </citation>
    <scope>NUCLEOTIDE SEQUENCE [LARGE SCALE GENOMIC DNA]</scope>
    <source>
        <strain evidence="11">ATCC 29366 / DSM 635 / J-10-fl</strain>
    </source>
</reference>
<dbReference type="CDD" id="cd00082">
    <property type="entry name" value="HisKA"/>
    <property type="match status" value="1"/>
</dbReference>
<dbReference type="PANTHER" id="PTHR43065:SF10">
    <property type="entry name" value="PEROXIDE STRESS-ACTIVATED HISTIDINE KINASE MAK3"/>
    <property type="match status" value="1"/>
</dbReference>
<comment type="catalytic activity">
    <reaction evidence="1">
        <text>ATP + protein L-histidine = ADP + protein N-phospho-L-histidine.</text>
        <dbReference type="EC" id="2.7.13.3"/>
    </reaction>
</comment>
<dbReference type="GO" id="GO:0007165">
    <property type="term" value="P:signal transduction"/>
    <property type="evidence" value="ECO:0000318"/>
    <property type="project" value="GO_Central"/>
</dbReference>
<dbReference type="PROSITE" id="PS50109">
    <property type="entry name" value="HIS_KIN"/>
    <property type="match status" value="1"/>
</dbReference>
<dbReference type="KEGG" id="cau:Caur_3099"/>
<dbReference type="Gene3D" id="1.10.287.130">
    <property type="match status" value="1"/>
</dbReference>
<dbReference type="Proteomes" id="UP000002008">
    <property type="component" value="Chromosome"/>
</dbReference>
<dbReference type="EMBL" id="CP000909">
    <property type="protein sequence ID" value="ABY36298.1"/>
    <property type="molecule type" value="Genomic_DNA"/>
</dbReference>
<name>A9WHH2_CHLAA</name>
<keyword evidence="7 10" id="KW-0067">ATP-binding</keyword>
<dbReference type="InterPro" id="IPR005467">
    <property type="entry name" value="His_kinase_dom"/>
</dbReference>
<evidence type="ECO:0000256" key="3">
    <source>
        <dbReference type="ARBA" id="ARBA00022553"/>
    </source>
</evidence>
<keyword evidence="11" id="KW-1185">Reference proteome</keyword>
<evidence type="ECO:0000256" key="7">
    <source>
        <dbReference type="ARBA" id="ARBA00022840"/>
    </source>
</evidence>
<dbReference type="InterPro" id="IPR003594">
    <property type="entry name" value="HATPase_dom"/>
</dbReference>
<dbReference type="eggNOG" id="COG4191">
    <property type="taxonomic scope" value="Bacteria"/>
</dbReference>
<evidence type="ECO:0000256" key="8">
    <source>
        <dbReference type="ARBA" id="ARBA00023012"/>
    </source>
</evidence>
<feature type="domain" description="Histidine kinase" evidence="9">
    <location>
        <begin position="226"/>
        <end position="426"/>
    </location>
</feature>
<gene>
    <name evidence="10" type="ordered locus">Caur_3099</name>
</gene>
<proteinExistence type="predicted"/>
<evidence type="ECO:0000256" key="2">
    <source>
        <dbReference type="ARBA" id="ARBA00012438"/>
    </source>
</evidence>
<evidence type="ECO:0000256" key="5">
    <source>
        <dbReference type="ARBA" id="ARBA00022741"/>
    </source>
</evidence>
<dbReference type="AlphaFoldDB" id="A9WHH2"/>